<feature type="region of interest" description="Disordered" evidence="2">
    <location>
        <begin position="302"/>
        <end position="371"/>
    </location>
</feature>
<feature type="compositionally biased region" description="Low complexity" evidence="2">
    <location>
        <begin position="361"/>
        <end position="370"/>
    </location>
</feature>
<dbReference type="Pfam" id="PF04851">
    <property type="entry name" value="ResIII"/>
    <property type="match status" value="1"/>
</dbReference>
<sequence length="1517" mass="175912">MATVKQLRENYNKIINLITSNEKEWRKFCEFVSKMYNEDFNNLILIYEQNPKATLVMDVETWNKKLNVSINEGARSISVFDSNKNSITIKSLIDIVDTNALDKYILEAWNLENEDTKESLIKILNEKYNLKGNNLNELVDNLVHNKVNENIEQLKFINKEISTEELREDFIEIMLESIKYIVNIRCGIENNNNFKKIKNFNDFNLSVSLSTISFNMSNSILKDLEFELNKINDLNNNIEKRRDKNETTSELELHREGWDTLSRNSNIQRGEIRQNAFREIWSSSFCLYERISSSEIQYTSRDWRTNEGGTPSGRESLSNGGKINRGNVREGSNRRSIRLHGELQEKIANENGSRRNSVEGNSLSSSLNNSMEPLKDNGSIFLSKDEKNLENELDSKSLNKINSNTNFRNNTFKIINDELFFIKDGVIEKVEEKGKKISKIKGMDEIRNITREIINIQLKGCTDEQLIEKQKVLNGVYDNFVKVFGPLNSDKNKRVFMKDDDLPLICSLEIKNVNGITEKSAMFNKRNISKIEKISIVYNASDALSASLNEKGKIDLAFMESIYNKDFKEIISELKNKIFINPEKYDEKDLSKGWETKEEYLSGNVRGKLQSAYEFAKSNKFNEDISKVFTNIEFLEMVQPQYIKLDEIDVKLGANWIDERDIEKFIYELLDTPIRYQREDENIGFSIQARYNKFNAEWMLTSINRMFNSTKVNEIFGTATKNAYEIIEETLNLKVITIDNNEKETMLAREKQNLIKKEFKNWIFKDSERIEKYEKIYNEIFNNIRAREYNGSHLNFPGMNPEIKLKEHQKNAVARVIYGGNSLLAHCVGAGKTFEMITSCMELKRLGLAKKNMLVVPNHLTNQIASDFFRLYPSANILVVNDKNFNKENREKFNERIKNGSYDAIIIAHKDFQKIPLSIKARKELLQDELNEVEDFINDCINKSLSRIYIDEIEKHKKNLTKDLKKLDKITQDSSLIFDNLGVDNIFIDEAHEFKNAPIKTKIATNIGGLTNKSSDKAMEMLFKCKYMQKLNESRGIVFATGTPISNSMAEMYIMQRFLQNNELKDRNIYTFDAWAANFGEVVSTLEIAPDGNNYRVKNKFNKFCNVPELVTLFAQTADIKTSEMLNLPRPELENGEYIIVAAESNEFIKNKMKEFGERAERIKNKEVHPTEDNMLKIINEARLLSTDARLLDKNHKDYTGSKLNQCIDLIYSDYINSHYIKGTQVVFCDIGIPKGDGSFSVYDFVKEELIKKGIKEKEICFIHDAKKGKEEELFEEVRQGKKRIIIGSTAKMGTGTNIQDRLVSLHHLDCPYRPTDIEQREGRILRPGNINKKVKIYRYATKDTFDAYLWQIVESKQKFISQVMTGKVKDRSCEIVDETALSYAEVKAVVTKNPLIKDKSIIDNEIANLQRLKSLYEDKKKLMKENVNFKYPNLINDEKIKINYILKDIETRNNNKSEKFSINIKGESFVKREEAGKTLNDKFLNISNKEISLGNIYGFNLFGKKSFNEDKKYIII</sequence>
<feature type="compositionally biased region" description="Polar residues" evidence="2">
    <location>
        <begin position="307"/>
        <end position="321"/>
    </location>
</feature>
<dbReference type="Gene3D" id="3.40.50.300">
    <property type="entry name" value="P-loop containing nucleotide triphosphate hydrolases"/>
    <property type="match status" value="2"/>
</dbReference>
<dbReference type="InterPro" id="IPR006935">
    <property type="entry name" value="Helicase/UvrB_N"/>
</dbReference>
<dbReference type="SMART" id="SM00487">
    <property type="entry name" value="DEXDc"/>
    <property type="match status" value="1"/>
</dbReference>
<gene>
    <name evidence="5" type="ORF">GBZ86_11035</name>
</gene>
<dbReference type="GO" id="GO:0016787">
    <property type="term" value="F:hydrolase activity"/>
    <property type="evidence" value="ECO:0007669"/>
    <property type="project" value="InterPro"/>
</dbReference>
<dbReference type="GO" id="GO:0005524">
    <property type="term" value="F:ATP binding"/>
    <property type="evidence" value="ECO:0007669"/>
    <property type="project" value="InterPro"/>
</dbReference>
<evidence type="ECO:0000313" key="6">
    <source>
        <dbReference type="Proteomes" id="UP000430345"/>
    </source>
</evidence>
<dbReference type="PROSITE" id="PS51192">
    <property type="entry name" value="HELICASE_ATP_BIND_1"/>
    <property type="match status" value="1"/>
</dbReference>
<feature type="non-terminal residue" evidence="5">
    <location>
        <position position="1517"/>
    </location>
</feature>
<evidence type="ECO:0000259" key="3">
    <source>
        <dbReference type="PROSITE" id="PS51192"/>
    </source>
</evidence>
<accession>A0A6I1MNF6</accession>
<dbReference type="PANTHER" id="PTHR41313">
    <property type="entry name" value="ADENINE-SPECIFIC METHYLTRANSFERASE"/>
    <property type="match status" value="1"/>
</dbReference>
<dbReference type="SMART" id="SM00490">
    <property type="entry name" value="HELICc"/>
    <property type="match status" value="1"/>
</dbReference>
<dbReference type="InterPro" id="IPR001650">
    <property type="entry name" value="Helicase_C-like"/>
</dbReference>
<dbReference type="Proteomes" id="UP000430345">
    <property type="component" value="Unassembled WGS sequence"/>
</dbReference>
<dbReference type="InterPro" id="IPR052933">
    <property type="entry name" value="DNA_Protect_Modify"/>
</dbReference>
<dbReference type="InterPro" id="IPR027417">
    <property type="entry name" value="P-loop_NTPase"/>
</dbReference>
<dbReference type="PANTHER" id="PTHR41313:SF1">
    <property type="entry name" value="DNA METHYLASE ADENINE-SPECIFIC DOMAIN-CONTAINING PROTEIN"/>
    <property type="match status" value="1"/>
</dbReference>
<evidence type="ECO:0000256" key="2">
    <source>
        <dbReference type="SAM" id="MobiDB-lite"/>
    </source>
</evidence>
<feature type="domain" description="Helicase C-terminal" evidence="4">
    <location>
        <begin position="1215"/>
        <end position="1373"/>
    </location>
</feature>
<dbReference type="SUPFAM" id="SSF52540">
    <property type="entry name" value="P-loop containing nucleoside triphosphate hydrolases"/>
    <property type="match status" value="2"/>
</dbReference>
<dbReference type="PROSITE" id="PS51194">
    <property type="entry name" value="HELICASE_CTER"/>
    <property type="match status" value="1"/>
</dbReference>
<evidence type="ECO:0008006" key="7">
    <source>
        <dbReference type="Google" id="ProtNLM"/>
    </source>
</evidence>
<keyword evidence="1" id="KW-0175">Coiled coil</keyword>
<feature type="coiled-coil region" evidence="1">
    <location>
        <begin position="221"/>
        <end position="251"/>
    </location>
</feature>
<dbReference type="GO" id="GO:0003677">
    <property type="term" value="F:DNA binding"/>
    <property type="evidence" value="ECO:0007669"/>
    <property type="project" value="InterPro"/>
</dbReference>
<proteinExistence type="predicted"/>
<comment type="caution">
    <text evidence="5">The sequence shown here is derived from an EMBL/GenBank/DDBJ whole genome shotgun (WGS) entry which is preliminary data.</text>
</comment>
<evidence type="ECO:0000313" key="5">
    <source>
        <dbReference type="EMBL" id="MPQ44293.1"/>
    </source>
</evidence>
<keyword evidence="6" id="KW-1185">Reference proteome</keyword>
<organism evidence="5 6">
    <name type="scientific">Clostridium tarantellae</name>
    <dbReference type="NCBI Taxonomy" id="39493"/>
    <lineage>
        <taxon>Bacteria</taxon>
        <taxon>Bacillati</taxon>
        <taxon>Bacillota</taxon>
        <taxon>Clostridia</taxon>
        <taxon>Eubacteriales</taxon>
        <taxon>Clostridiaceae</taxon>
        <taxon>Clostridium</taxon>
    </lineage>
</organism>
<dbReference type="EMBL" id="WHJC01000187">
    <property type="protein sequence ID" value="MPQ44293.1"/>
    <property type="molecule type" value="Genomic_DNA"/>
</dbReference>
<feature type="domain" description="Helicase ATP-binding" evidence="3">
    <location>
        <begin position="813"/>
        <end position="1062"/>
    </location>
</feature>
<evidence type="ECO:0000259" key="4">
    <source>
        <dbReference type="PROSITE" id="PS51194"/>
    </source>
</evidence>
<dbReference type="Pfam" id="PF00271">
    <property type="entry name" value="Helicase_C"/>
    <property type="match status" value="1"/>
</dbReference>
<evidence type="ECO:0000256" key="1">
    <source>
        <dbReference type="SAM" id="Coils"/>
    </source>
</evidence>
<dbReference type="InterPro" id="IPR014001">
    <property type="entry name" value="Helicase_ATP-bd"/>
</dbReference>
<name>A0A6I1MNF6_9CLOT</name>
<protein>
    <recommendedName>
        <fullName evidence="7">Helicase</fullName>
    </recommendedName>
</protein>
<feature type="compositionally biased region" description="Basic and acidic residues" evidence="2">
    <location>
        <begin position="327"/>
        <end position="357"/>
    </location>
</feature>
<reference evidence="5 6" key="1">
    <citation type="submission" date="2019-10" db="EMBL/GenBank/DDBJ databases">
        <title>The Genome Sequence of Clostridium tarantellae Isolated from Fish Brain.</title>
        <authorList>
            <person name="Bano L."/>
            <person name="Kiel M."/>
            <person name="Sales G."/>
            <person name="Doxey A.C."/>
            <person name="Mansfield M.J."/>
            <person name="Schiavone M."/>
            <person name="Rossetto O."/>
            <person name="Pirazzini M."/>
            <person name="Dobrindt U."/>
            <person name="Montecucco C."/>
        </authorList>
    </citation>
    <scope>NUCLEOTIDE SEQUENCE [LARGE SCALE GENOMIC DNA]</scope>
    <source>
        <strain evidence="5 6">DSM 3997</strain>
    </source>
</reference>